<dbReference type="Proteomes" id="UP000199086">
    <property type="component" value="Unassembled WGS sequence"/>
</dbReference>
<reference evidence="2 3" key="1">
    <citation type="submission" date="2016-06" db="EMBL/GenBank/DDBJ databases">
        <authorList>
            <person name="Olsen C.W."/>
            <person name="Carey S."/>
            <person name="Hinshaw L."/>
            <person name="Karasin A.I."/>
        </authorList>
    </citation>
    <scope>NUCLEOTIDE SEQUENCE [LARGE SCALE GENOMIC DNA]</scope>
    <source>
        <strain evidence="2 3">LZ-22</strain>
    </source>
</reference>
<feature type="domain" description="Extradiol ring-cleavage dioxygenase class III enzyme subunit B" evidence="1">
    <location>
        <begin position="7"/>
        <end position="265"/>
    </location>
</feature>
<proteinExistence type="predicted"/>
<dbReference type="OrthoDB" id="8673673at2"/>
<name>A0A1G6H6K2_9ACTN</name>
<dbReference type="AlphaFoldDB" id="A0A1G6H6K2"/>
<evidence type="ECO:0000259" key="1">
    <source>
        <dbReference type="Pfam" id="PF02900"/>
    </source>
</evidence>
<dbReference type="InterPro" id="IPR004183">
    <property type="entry name" value="Xdiol_dOase_suB"/>
</dbReference>
<protein>
    <submittedName>
        <fullName evidence="2">Protocatechuate 4,5-dioxygenase, beta chain</fullName>
    </submittedName>
</protein>
<dbReference type="STRING" id="1577474.GA0111570_10717"/>
<dbReference type="EMBL" id="FMYF01000007">
    <property type="protein sequence ID" value="SDB89758.1"/>
    <property type="molecule type" value="Genomic_DNA"/>
</dbReference>
<keyword evidence="2" id="KW-0223">Dioxygenase</keyword>
<evidence type="ECO:0000313" key="2">
    <source>
        <dbReference type="EMBL" id="SDB89758.1"/>
    </source>
</evidence>
<dbReference type="GO" id="GO:0016702">
    <property type="term" value="F:oxidoreductase activity, acting on single donors with incorporation of molecular oxygen, incorporation of two atoms of oxygen"/>
    <property type="evidence" value="ECO:0007669"/>
    <property type="project" value="UniProtKB-ARBA"/>
</dbReference>
<dbReference type="GO" id="GO:0008198">
    <property type="term" value="F:ferrous iron binding"/>
    <property type="evidence" value="ECO:0007669"/>
    <property type="project" value="InterPro"/>
</dbReference>
<dbReference type="Gene3D" id="3.40.830.10">
    <property type="entry name" value="LigB-like"/>
    <property type="match status" value="1"/>
</dbReference>
<dbReference type="CDD" id="cd07359">
    <property type="entry name" value="PCA_45_Doxase_B_like"/>
    <property type="match status" value="1"/>
</dbReference>
<evidence type="ECO:0000313" key="3">
    <source>
        <dbReference type="Proteomes" id="UP000199086"/>
    </source>
</evidence>
<organism evidence="2 3">
    <name type="scientific">Raineyella antarctica</name>
    <dbReference type="NCBI Taxonomy" id="1577474"/>
    <lineage>
        <taxon>Bacteria</taxon>
        <taxon>Bacillati</taxon>
        <taxon>Actinomycetota</taxon>
        <taxon>Actinomycetes</taxon>
        <taxon>Propionibacteriales</taxon>
        <taxon>Propionibacteriaceae</taxon>
        <taxon>Raineyella</taxon>
    </lineage>
</organism>
<dbReference type="Pfam" id="PF02900">
    <property type="entry name" value="LigB"/>
    <property type="match status" value="1"/>
</dbReference>
<sequence length="288" mass="30691">MAEIVLAYSASHAPMMSANPESAPPAMRERFFAALDLVRDRVTESGAQAVVLMSGEHFTNFFLDNLPQLSVGVGETHLGPVEKWLGIPRTIVPGHPGLADAVLGGTIERGFQPSISSRLTVDHGFMTVYHALSPAMDLPLVPIVMNCTTPPLMTLRQAYDFGAAVGEAIRAYDGLERVALMGAGGLSHFVGEPRVGDIDEDFDLWFLRQLELGCPPELLDISNEELAIGGNGTGEVRAWAACAGAMQGSRTTALDYEPIGEWINGMGVVLHEPAGNQADPAPTSIFVP</sequence>
<dbReference type="RefSeq" id="WP_092611056.1">
    <property type="nucleotide sequence ID" value="NZ_FMYF01000007.1"/>
</dbReference>
<accession>A0A1G6H6K2</accession>
<gene>
    <name evidence="2" type="ORF">GA0111570_10717</name>
</gene>
<dbReference type="SUPFAM" id="SSF53213">
    <property type="entry name" value="LigB-like"/>
    <property type="match status" value="1"/>
</dbReference>
<keyword evidence="3" id="KW-1185">Reference proteome</keyword>
<keyword evidence="2" id="KW-0560">Oxidoreductase</keyword>